<dbReference type="Pfam" id="PF08543">
    <property type="entry name" value="Phos_pyr_kin"/>
    <property type="match status" value="1"/>
</dbReference>
<evidence type="ECO:0000313" key="8">
    <source>
        <dbReference type="EMBL" id="MBC8571375.1"/>
    </source>
</evidence>
<protein>
    <recommendedName>
        <fullName evidence="1">pyridoxal kinase</fullName>
        <ecNumber evidence="1">2.7.1.35</ecNumber>
    </recommendedName>
</protein>
<name>A0A926EE06_9FIRM</name>
<dbReference type="GO" id="GO:0009228">
    <property type="term" value="P:thiamine biosynthetic process"/>
    <property type="evidence" value="ECO:0007669"/>
    <property type="project" value="UniProtKB-KW"/>
</dbReference>
<dbReference type="EMBL" id="JACRTC010000011">
    <property type="protein sequence ID" value="MBC8571375.1"/>
    <property type="molecule type" value="Genomic_DNA"/>
</dbReference>
<gene>
    <name evidence="8" type="ORF">H8709_11160</name>
</gene>
<evidence type="ECO:0000313" key="9">
    <source>
        <dbReference type="Proteomes" id="UP000660861"/>
    </source>
</evidence>
<keyword evidence="4 8" id="KW-0418">Kinase</keyword>
<dbReference type="InterPro" id="IPR029056">
    <property type="entry name" value="Ribokinase-like"/>
</dbReference>
<dbReference type="RefSeq" id="WP_262398428.1">
    <property type="nucleotide sequence ID" value="NZ_JACRTC010000011.1"/>
</dbReference>
<dbReference type="AlphaFoldDB" id="A0A926EE06"/>
<dbReference type="GO" id="GO:0009443">
    <property type="term" value="P:pyridoxal 5'-phosphate salvage"/>
    <property type="evidence" value="ECO:0007669"/>
    <property type="project" value="InterPro"/>
</dbReference>
<dbReference type="GO" id="GO:0008972">
    <property type="term" value="F:phosphomethylpyrimidine kinase activity"/>
    <property type="evidence" value="ECO:0007669"/>
    <property type="project" value="TreeGrafter"/>
</dbReference>
<dbReference type="GO" id="GO:0008478">
    <property type="term" value="F:pyridoxal kinase activity"/>
    <property type="evidence" value="ECO:0007669"/>
    <property type="project" value="UniProtKB-EC"/>
</dbReference>
<dbReference type="EC" id="2.7.1.35" evidence="1"/>
<keyword evidence="6" id="KW-0784">Thiamine biosynthesis</keyword>
<dbReference type="InterPro" id="IPR004625">
    <property type="entry name" value="PyrdxlKinase"/>
</dbReference>
<evidence type="ECO:0000256" key="3">
    <source>
        <dbReference type="ARBA" id="ARBA00022741"/>
    </source>
</evidence>
<sequence length="286" mass="31485">MDRPMRVAAIHDLSGFGRCSLTVILPVLSAMGVQVCPVPTAVFSTHLGGLGEVEYRDLTDYMEPALEHYQKLQIGFEAIYSGFLSTKEQIGHCLRFFECYPKALKVVDPVMGDHGKPYRTCTPAIQRRMGELVAAADIITPNLTEAAVLLGEAYPFAPLTRAQGKSMLVRLSERGPGQVVMTGVKLATGEMANIGYDREKNAFWAVDCDYVPVSYPGTGDIFASVLTGGMLTGDSLPMAMDRATRFIEICIKTTFGYGSDTRYGVMLESCLPELMRRDVPERYHIF</sequence>
<evidence type="ECO:0000256" key="2">
    <source>
        <dbReference type="ARBA" id="ARBA00022679"/>
    </source>
</evidence>
<proteinExistence type="predicted"/>
<evidence type="ECO:0000256" key="6">
    <source>
        <dbReference type="ARBA" id="ARBA00022977"/>
    </source>
</evidence>
<dbReference type="NCBIfam" id="NF005491">
    <property type="entry name" value="PRK07105.1"/>
    <property type="match status" value="1"/>
</dbReference>
<keyword evidence="2 8" id="KW-0808">Transferase</keyword>
<dbReference type="GO" id="GO:0008902">
    <property type="term" value="F:hydroxymethylpyrimidine kinase activity"/>
    <property type="evidence" value="ECO:0007669"/>
    <property type="project" value="TreeGrafter"/>
</dbReference>
<dbReference type="PANTHER" id="PTHR20858">
    <property type="entry name" value="PHOSPHOMETHYLPYRIMIDINE KINASE"/>
    <property type="match status" value="1"/>
</dbReference>
<dbReference type="GO" id="GO:0005524">
    <property type="term" value="F:ATP binding"/>
    <property type="evidence" value="ECO:0007669"/>
    <property type="project" value="UniProtKB-KW"/>
</dbReference>
<keyword evidence="3" id="KW-0547">Nucleotide-binding</keyword>
<feature type="domain" description="Pyridoxamine kinase/Phosphomethylpyrimidine kinase" evidence="7">
    <location>
        <begin position="73"/>
        <end position="259"/>
    </location>
</feature>
<organism evidence="8 9">
    <name type="scientific">Zongyangia hominis</name>
    <dbReference type="NCBI Taxonomy" id="2763677"/>
    <lineage>
        <taxon>Bacteria</taxon>
        <taxon>Bacillati</taxon>
        <taxon>Bacillota</taxon>
        <taxon>Clostridia</taxon>
        <taxon>Eubacteriales</taxon>
        <taxon>Oscillospiraceae</taxon>
        <taxon>Zongyangia</taxon>
    </lineage>
</organism>
<dbReference type="SUPFAM" id="SSF53613">
    <property type="entry name" value="Ribokinase-like"/>
    <property type="match status" value="1"/>
</dbReference>
<reference evidence="8" key="1">
    <citation type="submission" date="2020-08" db="EMBL/GenBank/DDBJ databases">
        <title>Genome public.</title>
        <authorList>
            <person name="Liu C."/>
            <person name="Sun Q."/>
        </authorList>
    </citation>
    <scope>NUCLEOTIDE SEQUENCE</scope>
    <source>
        <strain evidence="8">NSJ-54</strain>
    </source>
</reference>
<evidence type="ECO:0000256" key="5">
    <source>
        <dbReference type="ARBA" id="ARBA00022840"/>
    </source>
</evidence>
<dbReference type="CDD" id="cd01173">
    <property type="entry name" value="pyridoxal_pyridoxamine_kinase"/>
    <property type="match status" value="1"/>
</dbReference>
<dbReference type="PANTHER" id="PTHR20858:SF17">
    <property type="entry name" value="HYDROXYMETHYLPYRIMIDINE_PHOSPHOMETHYLPYRIMIDINE KINASE THI20-RELATED"/>
    <property type="match status" value="1"/>
</dbReference>
<comment type="caution">
    <text evidence="8">The sequence shown here is derived from an EMBL/GenBank/DDBJ whole genome shotgun (WGS) entry which is preliminary data.</text>
</comment>
<dbReference type="GO" id="GO:0005829">
    <property type="term" value="C:cytosol"/>
    <property type="evidence" value="ECO:0007669"/>
    <property type="project" value="TreeGrafter"/>
</dbReference>
<accession>A0A926EE06</accession>
<keyword evidence="9" id="KW-1185">Reference proteome</keyword>
<evidence type="ECO:0000256" key="4">
    <source>
        <dbReference type="ARBA" id="ARBA00022777"/>
    </source>
</evidence>
<dbReference type="Proteomes" id="UP000660861">
    <property type="component" value="Unassembled WGS sequence"/>
</dbReference>
<evidence type="ECO:0000256" key="1">
    <source>
        <dbReference type="ARBA" id="ARBA00012104"/>
    </source>
</evidence>
<keyword evidence="5" id="KW-0067">ATP-binding</keyword>
<dbReference type="InterPro" id="IPR013749">
    <property type="entry name" value="PM/HMP-P_kinase-1"/>
</dbReference>
<dbReference type="Gene3D" id="3.40.1190.20">
    <property type="match status" value="1"/>
</dbReference>
<evidence type="ECO:0000259" key="7">
    <source>
        <dbReference type="Pfam" id="PF08543"/>
    </source>
</evidence>